<evidence type="ECO:0000313" key="6">
    <source>
        <dbReference type="EMBL" id="VFR17073.1"/>
    </source>
</evidence>
<feature type="domain" description="Luciferase-like" evidence="5">
    <location>
        <begin position="30"/>
        <end position="205"/>
    </location>
</feature>
<keyword evidence="2" id="KW-0288">FMN</keyword>
<keyword evidence="3 6" id="KW-0560">Oxidoreductase</keyword>
<dbReference type="GO" id="GO:0004497">
    <property type="term" value="F:monooxygenase activity"/>
    <property type="evidence" value="ECO:0007669"/>
    <property type="project" value="UniProtKB-KW"/>
</dbReference>
<dbReference type="AlphaFoldDB" id="A0A484NTZ2"/>
<evidence type="ECO:0000256" key="4">
    <source>
        <dbReference type="ARBA" id="ARBA00023033"/>
    </source>
</evidence>
<dbReference type="GO" id="GO:0016705">
    <property type="term" value="F:oxidoreductase activity, acting on paired donors, with incorporation or reduction of molecular oxygen"/>
    <property type="evidence" value="ECO:0007669"/>
    <property type="project" value="InterPro"/>
</dbReference>
<protein>
    <submittedName>
        <fullName evidence="6">Nitrilotriacetate monooxygenase component A</fullName>
        <ecNumber evidence="6">1.14.13.-</ecNumber>
    </submittedName>
</protein>
<evidence type="ECO:0000259" key="5">
    <source>
        <dbReference type="Pfam" id="PF00296"/>
    </source>
</evidence>
<reference evidence="6" key="1">
    <citation type="submission" date="2019-03" db="EMBL/GenBank/DDBJ databases">
        <authorList>
            <person name="Danneels B."/>
        </authorList>
    </citation>
    <scope>NUCLEOTIDE SEQUENCE</scope>
</reference>
<evidence type="ECO:0000256" key="2">
    <source>
        <dbReference type="ARBA" id="ARBA00022643"/>
    </source>
</evidence>
<sequence length="352" mass="36230">MPAFLSAFPTLAIDLSSPRAGLGDVRLDRPECIQATVARAAALGVDLCILDDGLDTRPQGARPLGHEPVTLAAFLAVGVPRIGFAITAAPAAFEPYNLARLLASADHVSGGRAAWQLSLDDGARQAGLQPATSADGRDARRASEAAALLRALWESWEADAFLRDKASGAFIDTDKVHYVDHAGPHYAVRGPLNVARPPQGHLPVIGRVDALLAGVAPAAFDVLRGSAAGPDAWARLRGAVSARAPGWRGRLWSDVTVVAGAASASLPAGAAGTGLVLAGDGQALRRQLADWVSTARPDGLVLRFAGGLAGAAAGLDALSPLWAGVRPASWAARSLRERLALPAFVQARPLAA</sequence>
<evidence type="ECO:0000256" key="3">
    <source>
        <dbReference type="ARBA" id="ARBA00023002"/>
    </source>
</evidence>
<keyword evidence="1" id="KW-0285">Flavoprotein</keyword>
<gene>
    <name evidence="6" type="ORF">AMP9_0588</name>
</gene>
<dbReference type="Pfam" id="PF00296">
    <property type="entry name" value="Bac_luciferase"/>
    <property type="match status" value="1"/>
</dbReference>
<accession>A0A484NTZ2</accession>
<name>A0A484NTZ2_9ZZZZ</name>
<dbReference type="Gene3D" id="3.20.20.30">
    <property type="entry name" value="Luciferase-like domain"/>
    <property type="match status" value="1"/>
</dbReference>
<dbReference type="PANTHER" id="PTHR30011">
    <property type="entry name" value="ALKANESULFONATE MONOOXYGENASE-RELATED"/>
    <property type="match status" value="1"/>
</dbReference>
<organism evidence="6">
    <name type="scientific">plant metagenome</name>
    <dbReference type="NCBI Taxonomy" id="1297885"/>
    <lineage>
        <taxon>unclassified sequences</taxon>
        <taxon>metagenomes</taxon>
        <taxon>organismal metagenomes</taxon>
    </lineage>
</organism>
<dbReference type="EMBL" id="CAADHY010000008">
    <property type="protein sequence ID" value="VFR17073.1"/>
    <property type="molecule type" value="Genomic_DNA"/>
</dbReference>
<dbReference type="PANTHER" id="PTHR30011:SF16">
    <property type="entry name" value="C2H2 FINGER DOMAIN TRANSCRIPTION FACTOR (EUROFUNG)-RELATED"/>
    <property type="match status" value="1"/>
</dbReference>
<dbReference type="SUPFAM" id="SSF51679">
    <property type="entry name" value="Bacterial luciferase-like"/>
    <property type="match status" value="1"/>
</dbReference>
<keyword evidence="4 6" id="KW-0503">Monooxygenase</keyword>
<dbReference type="EC" id="1.14.13.-" evidence="6"/>
<dbReference type="InterPro" id="IPR051260">
    <property type="entry name" value="Diverse_substr_monoxygenases"/>
</dbReference>
<evidence type="ECO:0000256" key="1">
    <source>
        <dbReference type="ARBA" id="ARBA00022630"/>
    </source>
</evidence>
<dbReference type="InterPro" id="IPR036661">
    <property type="entry name" value="Luciferase-like_sf"/>
</dbReference>
<dbReference type="InterPro" id="IPR011251">
    <property type="entry name" value="Luciferase-like_dom"/>
</dbReference>
<proteinExistence type="predicted"/>